<dbReference type="Gene3D" id="1.10.1130.10">
    <property type="entry name" value="Flavocytochrome C3, Chain A"/>
    <property type="match status" value="1"/>
</dbReference>
<sequence>TKTDSTSAVFWAKIPTIAGSGSKDIFMYYGNVNAESESDGNAAFLFFDDFNDNAVDFTKWDARNQTYVTESNGKLQVGRNTYGDAWAMTRQSFARDNISVEYEYKFANGNDPMKRNIAFMGWHDSSTNFSTERWVYAYGCYKNYYNPTNTCDVIQKGQYKKALGTIFPHNVWSKNVRLRLRNTYGNYYERSVDGGSTWINDYTTSSYSDTNLRWGIMATEGLHEIDNFRIRNYANVEPGVSLGPEETKVVPKPPFADTDPYTTITLAPARPDAYDGWYVTLPTITLTSNKPGATYYQWDSKVGSWTTYGGTINFPPAFDKAIDASGSHTLYFHSESGSLQEEVRFFKFKVDSGYRMPAAVGGTCEDCHGSGSGLVGGDHVTWFNGTPHDLGLNDDGTDGYPAVLPAGSSTKCQRCHYDSMVQGPDGKPISPRFLRITNANPDDPDGIRDPAGVVHEVLGNDNTLCFACHTDKTGAYTGQQVFEQTMHSQNGSFASTTAISRWPDVSYGQGMCGNCHNPHGVAGTNDYRRKPKNDLCAECHDETAPLTAKVSKAGTYYELKDSTTDSLFSQTNPGYGWYAFSDIEKTMDYGDISSEAILGAEDSFEYGKVVLKISQDIYLPGSGSVGIKVYVNNAPTSTGGTLVGDWTKPLMVAIGGNNSITLDIKDWLNANQEQNVYIILVIPATSYAANNQSITGNFVGQYDDYNPAGGKDYYAYQGKSKFASSAHGSGTNPLTIWPNTAETGGSIGSGGATAGECINCHNPHGKGDVNDVALPLMLYDKEEDLCFACHDKTSTSDKGKNIKERFTASTSNWAKHGITKAEQDISYTKLECNSCHNSHLNTAKRKVIDPNNKTVLYNLKKNGMVGFCLECHDKAYPIKEGVRTVASGTYLWGIVSSAPSQADINSVMAVDYANNYHGDLAATETFDNHTIPGTTEFVNRDIDYGPLKAPYSRGYPALDCTVCHDEHGSGQVFAFKENINGQAVNVGNGQDLLPLCSACHEVTSIRNAHEVNCYSSICHGGNPSTNDYRNLPTSAPTPCAMCHNHARTKVWMPVSNSPGSF</sequence>
<name>A0A0F9QK60_9ZZZZ</name>
<evidence type="ECO:0000313" key="3">
    <source>
        <dbReference type="EMBL" id="KKN13556.1"/>
    </source>
</evidence>
<dbReference type="Pfam" id="PF10102">
    <property type="entry name" value="DUF2341"/>
    <property type="match status" value="1"/>
</dbReference>
<feature type="non-terminal residue" evidence="3">
    <location>
        <position position="1"/>
    </location>
</feature>
<protein>
    <submittedName>
        <fullName evidence="3">Uncharacterized protein</fullName>
    </submittedName>
</protein>
<gene>
    <name evidence="3" type="ORF">LCGC14_1005240</name>
</gene>
<dbReference type="SUPFAM" id="SSF48695">
    <property type="entry name" value="Multiheme cytochromes"/>
    <property type="match status" value="3"/>
</dbReference>
<evidence type="ECO:0000259" key="1">
    <source>
        <dbReference type="Pfam" id="PF09699"/>
    </source>
</evidence>
<feature type="domain" description="DUF2341" evidence="2">
    <location>
        <begin position="3"/>
        <end position="62"/>
    </location>
</feature>
<comment type="caution">
    <text evidence="3">The sequence shown here is derived from an EMBL/GenBank/DDBJ whole genome shotgun (WGS) entry which is preliminary data.</text>
</comment>
<feature type="domain" description="Doubled CXXCH motif" evidence="1">
    <location>
        <begin position="753"/>
        <end position="793"/>
    </location>
</feature>
<proteinExistence type="predicted"/>
<feature type="domain" description="Doubled CXXCH motif" evidence="1">
    <location>
        <begin position="509"/>
        <end position="544"/>
    </location>
</feature>
<reference evidence="3" key="1">
    <citation type="journal article" date="2015" name="Nature">
        <title>Complex archaea that bridge the gap between prokaryotes and eukaryotes.</title>
        <authorList>
            <person name="Spang A."/>
            <person name="Saw J.H."/>
            <person name="Jorgensen S.L."/>
            <person name="Zaremba-Niedzwiedzka K."/>
            <person name="Martijn J."/>
            <person name="Lind A.E."/>
            <person name="van Eijk R."/>
            <person name="Schleper C."/>
            <person name="Guy L."/>
            <person name="Ettema T.J."/>
        </authorList>
    </citation>
    <scope>NUCLEOTIDE SEQUENCE</scope>
</reference>
<dbReference type="NCBIfam" id="TIGR01905">
    <property type="entry name" value="paired_CXXCH_1"/>
    <property type="match status" value="1"/>
</dbReference>
<dbReference type="InterPro" id="IPR018765">
    <property type="entry name" value="DUF2341"/>
</dbReference>
<evidence type="ECO:0000259" key="2">
    <source>
        <dbReference type="Pfam" id="PF10102"/>
    </source>
</evidence>
<dbReference type="AlphaFoldDB" id="A0A0F9QK60"/>
<dbReference type="InterPro" id="IPR036280">
    <property type="entry name" value="Multihaem_cyt_sf"/>
</dbReference>
<dbReference type="EMBL" id="LAZR01003911">
    <property type="protein sequence ID" value="KKN13556.1"/>
    <property type="molecule type" value="Genomic_DNA"/>
</dbReference>
<dbReference type="Pfam" id="PF09699">
    <property type="entry name" value="Paired_CXXCH_1"/>
    <property type="match status" value="2"/>
</dbReference>
<accession>A0A0F9QK60</accession>
<dbReference type="InterPro" id="IPR010177">
    <property type="entry name" value="Paired_CXXCH_1"/>
</dbReference>
<organism evidence="3">
    <name type="scientific">marine sediment metagenome</name>
    <dbReference type="NCBI Taxonomy" id="412755"/>
    <lineage>
        <taxon>unclassified sequences</taxon>
        <taxon>metagenomes</taxon>
        <taxon>ecological metagenomes</taxon>
    </lineage>
</organism>